<reference evidence="1 2" key="1">
    <citation type="submission" date="2024-03" db="EMBL/GenBank/DDBJ databases">
        <authorList>
            <person name="Martinez-Hernandez J."/>
        </authorList>
    </citation>
    <scope>NUCLEOTIDE SEQUENCE [LARGE SCALE GENOMIC DNA]</scope>
</reference>
<dbReference type="EMBL" id="CAXHTB010000002">
    <property type="protein sequence ID" value="CAL0302313.1"/>
    <property type="molecule type" value="Genomic_DNA"/>
</dbReference>
<sequence>MNSHKIRIRNGGCSAYTSIVDYKPEQAIGSWNYGVELQWQFHTHSAQTKTVETLETILQSPLNCTSTSICKQYEEKVEEGKGCKNTLCCHYLKDSAMNSRKIRIRNGGCSAYTSIVDYKPEQAIGSWNYGVELQWLPAKK</sequence>
<comment type="caution">
    <text evidence="1">The sequence shown here is derived from an EMBL/GenBank/DDBJ whole genome shotgun (WGS) entry which is preliminary data.</text>
</comment>
<dbReference type="PANTHER" id="PTHR33355:SF14">
    <property type="entry name" value="WALL-ASSOCIATED RECEPTOR KINASE GALACTURONAN-BINDING DOMAIN-CONTAINING PROTEIN"/>
    <property type="match status" value="1"/>
</dbReference>
<gene>
    <name evidence="1" type="ORF">LLUT_LOCUS3373</name>
</gene>
<protein>
    <submittedName>
        <fullName evidence="1">Uncharacterized protein</fullName>
    </submittedName>
</protein>
<accession>A0AAV1VZI5</accession>
<name>A0AAV1VZI5_LUPLU</name>
<organism evidence="1 2">
    <name type="scientific">Lupinus luteus</name>
    <name type="common">European yellow lupine</name>
    <dbReference type="NCBI Taxonomy" id="3873"/>
    <lineage>
        <taxon>Eukaryota</taxon>
        <taxon>Viridiplantae</taxon>
        <taxon>Streptophyta</taxon>
        <taxon>Embryophyta</taxon>
        <taxon>Tracheophyta</taxon>
        <taxon>Spermatophyta</taxon>
        <taxon>Magnoliopsida</taxon>
        <taxon>eudicotyledons</taxon>
        <taxon>Gunneridae</taxon>
        <taxon>Pentapetalae</taxon>
        <taxon>rosids</taxon>
        <taxon>fabids</taxon>
        <taxon>Fabales</taxon>
        <taxon>Fabaceae</taxon>
        <taxon>Papilionoideae</taxon>
        <taxon>50 kb inversion clade</taxon>
        <taxon>genistoids sensu lato</taxon>
        <taxon>core genistoids</taxon>
        <taxon>Genisteae</taxon>
        <taxon>Lupinus</taxon>
    </lineage>
</organism>
<evidence type="ECO:0000313" key="1">
    <source>
        <dbReference type="EMBL" id="CAL0302313.1"/>
    </source>
</evidence>
<dbReference type="Proteomes" id="UP001497480">
    <property type="component" value="Unassembled WGS sequence"/>
</dbReference>
<dbReference type="AlphaFoldDB" id="A0AAV1VZI5"/>
<keyword evidence="2" id="KW-1185">Reference proteome</keyword>
<proteinExistence type="predicted"/>
<dbReference type="PANTHER" id="PTHR33355">
    <property type="entry name" value="WALL-ASSOCIATED RECEPTOR KINASE CARBOXY-TERMINAL PROTEIN-RELATED"/>
    <property type="match status" value="1"/>
</dbReference>
<evidence type="ECO:0000313" key="2">
    <source>
        <dbReference type="Proteomes" id="UP001497480"/>
    </source>
</evidence>